<sequence>MPYPVSEDEPGSDTNESEEETYKSPFVSKGVVAPARSVPKQKALERLSSAVDHSNLEPFPLPLPSTHPSALSLAYPLPLPSTRSSALPFTHPSALPFTYPSAFPLSFAFAFAFPSPSLISTSLTIRSALSTSLLLPPPALARAVFGLASVALALAPAARLVLALSSLFSPVLIRALALTISVPPAIVSIR</sequence>
<dbReference type="Proteomes" id="UP000703269">
    <property type="component" value="Unassembled WGS sequence"/>
</dbReference>
<feature type="transmembrane region" description="Helical" evidence="2">
    <location>
        <begin position="140"/>
        <end position="161"/>
    </location>
</feature>
<keyword evidence="4" id="KW-1185">Reference proteome</keyword>
<keyword evidence="2" id="KW-1133">Transmembrane helix</keyword>
<evidence type="ECO:0000256" key="2">
    <source>
        <dbReference type="SAM" id="Phobius"/>
    </source>
</evidence>
<feature type="compositionally biased region" description="Acidic residues" evidence="1">
    <location>
        <begin position="1"/>
        <end position="19"/>
    </location>
</feature>
<protein>
    <submittedName>
        <fullName evidence="3">Uncharacterized protein</fullName>
    </submittedName>
</protein>
<dbReference type="AlphaFoldDB" id="A0A9P3G907"/>
<keyword evidence="2" id="KW-0812">Transmembrane</keyword>
<gene>
    <name evidence="3" type="ORF">PsYK624_066580</name>
</gene>
<name>A0A9P3G907_9APHY</name>
<feature type="region of interest" description="Disordered" evidence="1">
    <location>
        <begin position="1"/>
        <end position="26"/>
    </location>
</feature>
<feature type="transmembrane region" description="Helical" evidence="2">
    <location>
        <begin position="97"/>
        <end position="119"/>
    </location>
</feature>
<accession>A0A9P3G907</accession>
<reference evidence="3 4" key="1">
    <citation type="submission" date="2021-08" db="EMBL/GenBank/DDBJ databases">
        <title>Draft Genome Sequence of Phanerochaete sordida strain YK-624.</title>
        <authorList>
            <person name="Mori T."/>
            <person name="Dohra H."/>
            <person name="Suzuki T."/>
            <person name="Kawagishi H."/>
            <person name="Hirai H."/>
        </authorList>
    </citation>
    <scope>NUCLEOTIDE SEQUENCE [LARGE SCALE GENOMIC DNA]</scope>
    <source>
        <strain evidence="3 4">YK-624</strain>
    </source>
</reference>
<comment type="caution">
    <text evidence="3">The sequence shown here is derived from an EMBL/GenBank/DDBJ whole genome shotgun (WGS) entry which is preliminary data.</text>
</comment>
<feature type="transmembrane region" description="Helical" evidence="2">
    <location>
        <begin position="167"/>
        <end position="187"/>
    </location>
</feature>
<evidence type="ECO:0000313" key="3">
    <source>
        <dbReference type="EMBL" id="GJE90518.1"/>
    </source>
</evidence>
<keyword evidence="2" id="KW-0472">Membrane</keyword>
<dbReference type="EMBL" id="BPQB01000017">
    <property type="protein sequence ID" value="GJE90518.1"/>
    <property type="molecule type" value="Genomic_DNA"/>
</dbReference>
<evidence type="ECO:0000313" key="4">
    <source>
        <dbReference type="Proteomes" id="UP000703269"/>
    </source>
</evidence>
<organism evidence="3 4">
    <name type="scientific">Phanerochaete sordida</name>
    <dbReference type="NCBI Taxonomy" id="48140"/>
    <lineage>
        <taxon>Eukaryota</taxon>
        <taxon>Fungi</taxon>
        <taxon>Dikarya</taxon>
        <taxon>Basidiomycota</taxon>
        <taxon>Agaricomycotina</taxon>
        <taxon>Agaricomycetes</taxon>
        <taxon>Polyporales</taxon>
        <taxon>Phanerochaetaceae</taxon>
        <taxon>Phanerochaete</taxon>
    </lineage>
</organism>
<proteinExistence type="predicted"/>
<evidence type="ECO:0000256" key="1">
    <source>
        <dbReference type="SAM" id="MobiDB-lite"/>
    </source>
</evidence>